<sequence>MPFLRTEKGIPSTPRASVAFIPLMTLAIFPAPAKEKENGTDNLGHDDKGAARWKGLPGVFLFSQCKSRFIASLSQGLRKTLYFETLRMRLSYSSSVLAREKLF</sequence>
<protein>
    <submittedName>
        <fullName evidence="1">Uncharacterized protein</fullName>
    </submittedName>
</protein>
<keyword evidence="2" id="KW-1185">Reference proteome</keyword>
<dbReference type="Proteomes" id="UP000595437">
    <property type="component" value="Chromosome 2"/>
</dbReference>
<dbReference type="EMBL" id="CP045891">
    <property type="protein sequence ID" value="QQP57631.1"/>
    <property type="molecule type" value="Genomic_DNA"/>
</dbReference>
<gene>
    <name evidence="1" type="ORF">FKW44_002681</name>
</gene>
<organism evidence="1 2">
    <name type="scientific">Caligus rogercresseyi</name>
    <name type="common">Sea louse</name>
    <dbReference type="NCBI Taxonomy" id="217165"/>
    <lineage>
        <taxon>Eukaryota</taxon>
        <taxon>Metazoa</taxon>
        <taxon>Ecdysozoa</taxon>
        <taxon>Arthropoda</taxon>
        <taxon>Crustacea</taxon>
        <taxon>Multicrustacea</taxon>
        <taxon>Hexanauplia</taxon>
        <taxon>Copepoda</taxon>
        <taxon>Siphonostomatoida</taxon>
        <taxon>Caligidae</taxon>
        <taxon>Caligus</taxon>
    </lineage>
</organism>
<accession>A0A7T8KKJ5</accession>
<reference evidence="2" key="1">
    <citation type="submission" date="2021-01" db="EMBL/GenBank/DDBJ databases">
        <title>Caligus Genome Assembly.</title>
        <authorList>
            <person name="Gallardo-Escarate C."/>
        </authorList>
    </citation>
    <scope>NUCLEOTIDE SEQUENCE [LARGE SCALE GENOMIC DNA]</scope>
</reference>
<evidence type="ECO:0000313" key="2">
    <source>
        <dbReference type="Proteomes" id="UP000595437"/>
    </source>
</evidence>
<evidence type="ECO:0000313" key="1">
    <source>
        <dbReference type="EMBL" id="QQP57631.1"/>
    </source>
</evidence>
<name>A0A7T8KKJ5_CALRO</name>
<dbReference type="AlphaFoldDB" id="A0A7T8KKJ5"/>
<proteinExistence type="predicted"/>